<feature type="binding site" evidence="6">
    <location>
        <position position="201"/>
    </location>
    <ligand>
        <name>Zn(2+)</name>
        <dbReference type="ChEBI" id="CHEBI:29105"/>
    </ligand>
</feature>
<dbReference type="AlphaFoldDB" id="A0AAP3XSM1"/>
<evidence type="ECO:0000256" key="5">
    <source>
        <dbReference type="PIRSR" id="PIRSR038994-1"/>
    </source>
</evidence>
<feature type="binding site" evidence="6">
    <location>
        <position position="180"/>
    </location>
    <ligand>
        <name>Zn(2+)</name>
        <dbReference type="ChEBI" id="CHEBI:29105"/>
    </ligand>
</feature>
<sequence>MSRLVEQGAPGGYGALDDGAGPQPAGSFPWLTAGLVDLQVNGYAGIDFNDAAITGDRLDVALAAMLADGVAVCLPTVITAEAGILEERMTALDRAVAQSRLGPVMVPGFHLEGPFLNPADGYAGCHPPAAMHAASIPQVAGLCRRLARPILLLTLAPERPGALDLARWAAGEGMLVAMGHTAAMHTDVTAAAEAGVRLSTHLGNGLPHQLHKLDNPLMAQLAEDRLFASFIADGIHLPPFALKAMIRAKGPDRSVLVTDAVSAAAAPAGLYDFAGMAIERSAEGAVRKPGHGYLAGSALQMADALRNIVRWGIADRRSALRMASANPRRLLEPGLARHNITLPPSAVAWDENLNILWSEAGRLRCEPGAG</sequence>
<comment type="caution">
    <text evidence="7">The sequence shown here is derived from an EMBL/GenBank/DDBJ whole genome shotgun (WGS) entry which is preliminary data.</text>
</comment>
<organism evidence="7 8">
    <name type="scientific">Marinimicrococcus flavescens</name>
    <dbReference type="NCBI Taxonomy" id="3031815"/>
    <lineage>
        <taxon>Bacteria</taxon>
        <taxon>Pseudomonadati</taxon>
        <taxon>Pseudomonadota</taxon>
        <taxon>Alphaproteobacteria</taxon>
        <taxon>Geminicoccales</taxon>
        <taxon>Geminicoccaceae</taxon>
        <taxon>Marinimicrococcus</taxon>
    </lineage>
</organism>
<comment type="similarity">
    <text evidence="1 4">Belongs to the metallo-dependent hydrolases superfamily. NagA family.</text>
</comment>
<keyword evidence="8" id="KW-1185">Reference proteome</keyword>
<keyword evidence="3 4" id="KW-0378">Hydrolase</keyword>
<dbReference type="PANTHER" id="PTHR11113:SF14">
    <property type="entry name" value="N-ACETYLGLUCOSAMINE-6-PHOSPHATE DEACETYLASE"/>
    <property type="match status" value="1"/>
</dbReference>
<feature type="binding site" evidence="6">
    <location>
        <position position="112"/>
    </location>
    <ligand>
        <name>Zn(2+)</name>
        <dbReference type="ChEBI" id="CHEBI:29105"/>
    </ligand>
</feature>
<reference evidence="7 8" key="1">
    <citation type="submission" date="2023-03" db="EMBL/GenBank/DDBJ databases">
        <title>YIM 152171 draft genome.</title>
        <authorList>
            <person name="Yang Z."/>
        </authorList>
    </citation>
    <scope>NUCLEOTIDE SEQUENCE [LARGE SCALE GENOMIC DNA]</scope>
    <source>
        <strain evidence="7 8">YIM 152171</strain>
    </source>
</reference>
<dbReference type="InterPro" id="IPR032466">
    <property type="entry name" value="Metal_Hydrolase"/>
</dbReference>
<evidence type="ECO:0000256" key="3">
    <source>
        <dbReference type="ARBA" id="ARBA00022801"/>
    </source>
</evidence>
<dbReference type="GO" id="GO:0006046">
    <property type="term" value="P:N-acetylglucosamine catabolic process"/>
    <property type="evidence" value="ECO:0007669"/>
    <property type="project" value="TreeGrafter"/>
</dbReference>
<keyword evidence="4" id="KW-0119">Carbohydrate metabolism</keyword>
<name>A0AAP3XSM1_9PROT</name>
<dbReference type="InterPro" id="IPR003764">
    <property type="entry name" value="GlcNAc_6-P_deAcase"/>
</dbReference>
<dbReference type="PANTHER" id="PTHR11113">
    <property type="entry name" value="N-ACETYLGLUCOSAMINE-6-PHOSPHATE DEACETYLASE"/>
    <property type="match status" value="1"/>
</dbReference>
<feature type="active site" description="Proton donor/acceptor" evidence="5">
    <location>
        <position position="259"/>
    </location>
</feature>
<dbReference type="RefSeq" id="WP_327789709.1">
    <property type="nucleotide sequence ID" value="NZ_JARGEQ010000126.1"/>
</dbReference>
<dbReference type="PIRSF" id="PIRSF038994">
    <property type="entry name" value="NagA"/>
    <property type="match status" value="1"/>
</dbReference>
<evidence type="ECO:0000256" key="2">
    <source>
        <dbReference type="ARBA" id="ARBA00022723"/>
    </source>
</evidence>
<keyword evidence="2 6" id="KW-0479">Metal-binding</keyword>
<protein>
    <submittedName>
        <fullName evidence="7">N-acetylglucosamine-6-phosphate deacetylase</fullName>
    </submittedName>
</protein>
<evidence type="ECO:0000256" key="1">
    <source>
        <dbReference type="ARBA" id="ARBA00010716"/>
    </source>
</evidence>
<dbReference type="Gene3D" id="3.20.20.140">
    <property type="entry name" value="Metal-dependent hydrolases"/>
    <property type="match status" value="1"/>
</dbReference>
<dbReference type="Proteomes" id="UP001301140">
    <property type="component" value="Unassembled WGS sequence"/>
</dbReference>
<evidence type="ECO:0000256" key="4">
    <source>
        <dbReference type="PIRNR" id="PIRNR038994"/>
    </source>
</evidence>
<dbReference type="EMBL" id="JARGEQ010000126">
    <property type="protein sequence ID" value="MDF1587292.1"/>
    <property type="molecule type" value="Genomic_DNA"/>
</dbReference>
<dbReference type="GO" id="GO:0046872">
    <property type="term" value="F:metal ion binding"/>
    <property type="evidence" value="ECO:0007669"/>
    <property type="project" value="UniProtKB-KW"/>
</dbReference>
<evidence type="ECO:0000313" key="8">
    <source>
        <dbReference type="Proteomes" id="UP001301140"/>
    </source>
</evidence>
<evidence type="ECO:0000256" key="6">
    <source>
        <dbReference type="PIRSR" id="PIRSR038994-3"/>
    </source>
</evidence>
<accession>A0AAP3XSM1</accession>
<evidence type="ECO:0000313" key="7">
    <source>
        <dbReference type="EMBL" id="MDF1587292.1"/>
    </source>
</evidence>
<dbReference type="SUPFAM" id="SSF51556">
    <property type="entry name" value="Metallo-dependent hydrolases"/>
    <property type="match status" value="1"/>
</dbReference>
<proteinExistence type="inferred from homology"/>
<dbReference type="GO" id="GO:0008448">
    <property type="term" value="F:N-acetylglucosamine-6-phosphate deacetylase activity"/>
    <property type="evidence" value="ECO:0007669"/>
    <property type="project" value="InterPro"/>
</dbReference>
<comment type="cofactor">
    <cofactor evidence="6">
        <name>a divalent metal cation</name>
        <dbReference type="ChEBI" id="CHEBI:60240"/>
    </cofactor>
    <text evidence="6">Binds 1 divalent metal cation per subunit.</text>
</comment>
<gene>
    <name evidence="7" type="ORF">PZ740_12975</name>
</gene>